<feature type="compositionally biased region" description="Basic and acidic residues" evidence="1">
    <location>
        <begin position="65"/>
        <end position="84"/>
    </location>
</feature>
<sequence length="94" mass="10722">MSGTNAMPEPKRHKVKQLAIEPVPPGLPRERNSGSFSDEHVDPSVDSMEARIARGEIIATPGSRAEGEDRDIHEEEWRAHDRRGPYGQRRRRRN</sequence>
<dbReference type="OrthoDB" id="4298680at2"/>
<dbReference type="AlphaFoldDB" id="D9WNU9"/>
<organism evidence="2 3">
    <name type="scientific">Streptomyces himastatinicus ATCC 53653</name>
    <dbReference type="NCBI Taxonomy" id="457427"/>
    <lineage>
        <taxon>Bacteria</taxon>
        <taxon>Bacillati</taxon>
        <taxon>Actinomycetota</taxon>
        <taxon>Actinomycetes</taxon>
        <taxon>Kitasatosporales</taxon>
        <taxon>Streptomycetaceae</taxon>
        <taxon>Streptomyces</taxon>
        <taxon>Streptomyces violaceusniger group</taxon>
    </lineage>
</organism>
<feature type="region of interest" description="Disordered" evidence="1">
    <location>
        <begin position="1"/>
        <end position="94"/>
    </location>
</feature>
<evidence type="ECO:0000313" key="3">
    <source>
        <dbReference type="Proteomes" id="UP000003963"/>
    </source>
</evidence>
<reference evidence="2 3" key="1">
    <citation type="submission" date="2009-02" db="EMBL/GenBank/DDBJ databases">
        <title>Annotation of Streptomyces hygroscopicus strain ATCC 53653.</title>
        <authorList>
            <consortium name="The Broad Institute Genome Sequencing Platform"/>
            <consortium name="Broad Institute Microbial Sequencing Center"/>
            <person name="Fischbach M."/>
            <person name="Godfrey P."/>
            <person name="Ward D."/>
            <person name="Young S."/>
            <person name="Zeng Q."/>
            <person name="Koehrsen M."/>
            <person name="Alvarado L."/>
            <person name="Berlin A.M."/>
            <person name="Bochicchio J."/>
            <person name="Borenstein D."/>
            <person name="Chapman S.B."/>
            <person name="Chen Z."/>
            <person name="Engels R."/>
            <person name="Freedman E."/>
            <person name="Gellesch M."/>
            <person name="Goldberg J."/>
            <person name="Griggs A."/>
            <person name="Gujja S."/>
            <person name="Heilman E.R."/>
            <person name="Heiman D.I."/>
            <person name="Hepburn T.A."/>
            <person name="Howarth C."/>
            <person name="Jen D."/>
            <person name="Larson L."/>
            <person name="Lewis B."/>
            <person name="Mehta T."/>
            <person name="Park D."/>
            <person name="Pearson M."/>
            <person name="Richards J."/>
            <person name="Roberts A."/>
            <person name="Saif S."/>
            <person name="Shea T.D."/>
            <person name="Shenoy N."/>
            <person name="Sisk P."/>
            <person name="Stolte C."/>
            <person name="Sykes S.N."/>
            <person name="Thomson T."/>
            <person name="Walk T."/>
            <person name="White J."/>
            <person name="Yandava C."/>
            <person name="Straight P."/>
            <person name="Clardy J."/>
            <person name="Hung D."/>
            <person name="Kolter R."/>
            <person name="Mekalanos J."/>
            <person name="Walker S."/>
            <person name="Walsh C.T."/>
            <person name="Wieland-Brown L.C."/>
            <person name="Haas B."/>
            <person name="Nusbaum C."/>
            <person name="Birren B."/>
        </authorList>
    </citation>
    <scope>NUCLEOTIDE SEQUENCE [LARGE SCALE GENOMIC DNA]</scope>
    <source>
        <strain evidence="2 3">ATCC 53653</strain>
    </source>
</reference>
<keyword evidence="3" id="KW-1185">Reference proteome</keyword>
<dbReference type="STRING" id="457427.SSOG_05670"/>
<dbReference type="EMBL" id="GG657754">
    <property type="protein sequence ID" value="EFL25956.1"/>
    <property type="molecule type" value="Genomic_DNA"/>
</dbReference>
<accession>D9WNU9</accession>
<name>D9WNU9_9ACTN</name>
<protein>
    <submittedName>
        <fullName evidence="2">Uncharacterized protein</fullName>
    </submittedName>
</protein>
<dbReference type="RefSeq" id="WP_009717756.1">
    <property type="nucleotide sequence ID" value="NZ_GG657754.1"/>
</dbReference>
<evidence type="ECO:0000256" key="1">
    <source>
        <dbReference type="SAM" id="MobiDB-lite"/>
    </source>
</evidence>
<evidence type="ECO:0000313" key="2">
    <source>
        <dbReference type="EMBL" id="EFL25956.1"/>
    </source>
</evidence>
<feature type="compositionally biased region" description="Basic and acidic residues" evidence="1">
    <location>
        <begin position="28"/>
        <end position="54"/>
    </location>
</feature>
<dbReference type="Proteomes" id="UP000003963">
    <property type="component" value="Unassembled WGS sequence"/>
</dbReference>
<gene>
    <name evidence="2" type="ORF">SSOG_05670</name>
</gene>
<dbReference type="HOGENOM" id="CLU_2384887_0_0_11"/>
<proteinExistence type="predicted"/>